<reference evidence="2" key="1">
    <citation type="submission" date="2019-04" db="EMBL/GenBank/DDBJ databases">
        <title>Friends and foes A comparative genomics studyof 23 Aspergillus species from section Flavi.</title>
        <authorList>
            <consortium name="DOE Joint Genome Institute"/>
            <person name="Kjaerbolling I."/>
            <person name="Vesth T."/>
            <person name="Frisvad J.C."/>
            <person name="Nybo J.L."/>
            <person name="Theobald S."/>
            <person name="Kildgaard S."/>
            <person name="Isbrandt T."/>
            <person name="Kuo A."/>
            <person name="Sato A."/>
            <person name="Lyhne E.K."/>
            <person name="Kogle M.E."/>
            <person name="Wiebenga A."/>
            <person name="Kun R.S."/>
            <person name="Lubbers R.J."/>
            <person name="Makela M.R."/>
            <person name="Barry K."/>
            <person name="Chovatia M."/>
            <person name="Clum A."/>
            <person name="Daum C."/>
            <person name="Haridas S."/>
            <person name="He G."/>
            <person name="LaButti K."/>
            <person name="Lipzen A."/>
            <person name="Mondo S."/>
            <person name="Riley R."/>
            <person name="Salamov A."/>
            <person name="Simmons B.A."/>
            <person name="Magnuson J.K."/>
            <person name="Henrissat B."/>
            <person name="Mortensen U.H."/>
            <person name="Larsen T.O."/>
            <person name="Devries R.P."/>
            <person name="Grigoriev I.V."/>
            <person name="Machida M."/>
            <person name="Baker S.E."/>
            <person name="Andersen M.R."/>
        </authorList>
    </citation>
    <scope>NUCLEOTIDE SEQUENCE [LARGE SCALE GENOMIC DNA]</scope>
    <source>
        <strain evidence="2">IBT 14317</strain>
    </source>
</reference>
<dbReference type="Proteomes" id="UP000326877">
    <property type="component" value="Unassembled WGS sequence"/>
</dbReference>
<feature type="compositionally biased region" description="Polar residues" evidence="1">
    <location>
        <begin position="23"/>
        <end position="37"/>
    </location>
</feature>
<evidence type="ECO:0000256" key="1">
    <source>
        <dbReference type="SAM" id="MobiDB-lite"/>
    </source>
</evidence>
<organism evidence="2">
    <name type="scientific">Petromyces alliaceus</name>
    <name type="common">Aspergillus alliaceus</name>
    <dbReference type="NCBI Taxonomy" id="209559"/>
    <lineage>
        <taxon>Eukaryota</taxon>
        <taxon>Fungi</taxon>
        <taxon>Dikarya</taxon>
        <taxon>Ascomycota</taxon>
        <taxon>Pezizomycotina</taxon>
        <taxon>Eurotiomycetes</taxon>
        <taxon>Eurotiomycetidae</taxon>
        <taxon>Eurotiales</taxon>
        <taxon>Aspergillaceae</taxon>
        <taxon>Aspergillus</taxon>
        <taxon>Aspergillus subgen. Circumdati</taxon>
    </lineage>
</organism>
<protein>
    <submittedName>
        <fullName evidence="2">Uncharacterized protein</fullName>
    </submittedName>
</protein>
<feature type="region of interest" description="Disordered" evidence="1">
    <location>
        <begin position="22"/>
        <end position="55"/>
    </location>
</feature>
<accession>A0A5N7CMX4</accession>
<dbReference type="EMBL" id="ML735218">
    <property type="protein sequence ID" value="KAE8395612.1"/>
    <property type="molecule type" value="Genomic_DNA"/>
</dbReference>
<gene>
    <name evidence="2" type="ORF">BDV23DRAFT_145257</name>
</gene>
<name>A0A5N7CMX4_PETAA</name>
<sequence>MYRKLSRLGAMMSSSGEKLAIRSWNSIHNQQATSVPRSSPRDPTMGKSPSQFSAQ</sequence>
<dbReference type="AlphaFoldDB" id="A0A5N7CMX4"/>
<evidence type="ECO:0000313" key="2">
    <source>
        <dbReference type="EMBL" id="KAE8395612.1"/>
    </source>
</evidence>
<proteinExistence type="predicted"/>